<dbReference type="EMBL" id="JBHTEE010000001">
    <property type="protein sequence ID" value="MFC7606237.1"/>
    <property type="molecule type" value="Genomic_DNA"/>
</dbReference>
<evidence type="ECO:0000256" key="1">
    <source>
        <dbReference type="ARBA" id="ARBA00022723"/>
    </source>
</evidence>
<dbReference type="InterPro" id="IPR000962">
    <property type="entry name" value="Znf_DskA_TraR"/>
</dbReference>
<evidence type="ECO:0000259" key="5">
    <source>
        <dbReference type="Pfam" id="PF01258"/>
    </source>
</evidence>
<dbReference type="PANTHER" id="PTHR33823:SF4">
    <property type="entry name" value="GENERAL STRESS PROTEIN 16O"/>
    <property type="match status" value="1"/>
</dbReference>
<dbReference type="RefSeq" id="WP_343973010.1">
    <property type="nucleotide sequence ID" value="NZ_BAAAGK010000098.1"/>
</dbReference>
<evidence type="ECO:0000256" key="3">
    <source>
        <dbReference type="ARBA" id="ARBA00022833"/>
    </source>
</evidence>
<dbReference type="PROSITE" id="PS51128">
    <property type="entry name" value="ZF_DKSA_2"/>
    <property type="match status" value="1"/>
</dbReference>
<feature type="domain" description="Zinc finger DksA/TraR C4-type" evidence="5">
    <location>
        <begin position="75"/>
        <end position="109"/>
    </location>
</feature>
<dbReference type="SUPFAM" id="SSF57716">
    <property type="entry name" value="Glucocorticoid receptor-like (DNA-binding domain)"/>
    <property type="match status" value="1"/>
</dbReference>
<name>A0ABW2TCG3_9ACTN</name>
<organism evidence="6 7">
    <name type="scientific">Streptosporangium amethystogenes subsp. fukuiense</name>
    <dbReference type="NCBI Taxonomy" id="698418"/>
    <lineage>
        <taxon>Bacteria</taxon>
        <taxon>Bacillati</taxon>
        <taxon>Actinomycetota</taxon>
        <taxon>Actinomycetes</taxon>
        <taxon>Streptosporangiales</taxon>
        <taxon>Streptosporangiaceae</taxon>
        <taxon>Streptosporangium</taxon>
    </lineage>
</organism>
<sequence length="111" mass="12477">MSVNSEGTRLSSVQARIIREELDEQLLWRTTRVNELETSVEDGEVASRQDELVALAAAGRDLAETRRALESLDAGTYGRCAGCDADIPFERLKIRPLARYCIACQRRHEAR</sequence>
<dbReference type="PANTHER" id="PTHR33823">
    <property type="entry name" value="RNA POLYMERASE-BINDING TRANSCRIPTION FACTOR DKSA-RELATED"/>
    <property type="match status" value="1"/>
</dbReference>
<accession>A0ABW2TCG3</accession>
<keyword evidence="1" id="KW-0479">Metal-binding</keyword>
<protein>
    <submittedName>
        <fullName evidence="6">TraR/DksA family transcriptional regulator</fullName>
    </submittedName>
</protein>
<reference evidence="7" key="1">
    <citation type="journal article" date="2019" name="Int. J. Syst. Evol. Microbiol.">
        <title>The Global Catalogue of Microorganisms (GCM) 10K type strain sequencing project: providing services to taxonomists for standard genome sequencing and annotation.</title>
        <authorList>
            <consortium name="The Broad Institute Genomics Platform"/>
            <consortium name="The Broad Institute Genome Sequencing Center for Infectious Disease"/>
            <person name="Wu L."/>
            <person name="Ma J."/>
        </authorList>
    </citation>
    <scope>NUCLEOTIDE SEQUENCE [LARGE SCALE GENOMIC DNA]</scope>
    <source>
        <strain evidence="7">JCM 10083</strain>
    </source>
</reference>
<dbReference type="Proteomes" id="UP001596514">
    <property type="component" value="Unassembled WGS sequence"/>
</dbReference>
<gene>
    <name evidence="6" type="ORF">ACFQVD_39665</name>
</gene>
<evidence type="ECO:0000256" key="4">
    <source>
        <dbReference type="PROSITE-ProRule" id="PRU00510"/>
    </source>
</evidence>
<keyword evidence="2" id="KW-0863">Zinc-finger</keyword>
<evidence type="ECO:0000313" key="7">
    <source>
        <dbReference type="Proteomes" id="UP001596514"/>
    </source>
</evidence>
<keyword evidence="7" id="KW-1185">Reference proteome</keyword>
<dbReference type="Pfam" id="PF01258">
    <property type="entry name" value="zf-dskA_traR"/>
    <property type="match status" value="1"/>
</dbReference>
<proteinExistence type="predicted"/>
<evidence type="ECO:0000313" key="6">
    <source>
        <dbReference type="EMBL" id="MFC7606237.1"/>
    </source>
</evidence>
<feature type="zinc finger region" description="dksA C4-type" evidence="4">
    <location>
        <begin position="80"/>
        <end position="104"/>
    </location>
</feature>
<comment type="caution">
    <text evidence="6">The sequence shown here is derived from an EMBL/GenBank/DDBJ whole genome shotgun (WGS) entry which is preliminary data.</text>
</comment>
<evidence type="ECO:0000256" key="2">
    <source>
        <dbReference type="ARBA" id="ARBA00022771"/>
    </source>
</evidence>
<dbReference type="Gene3D" id="1.20.120.910">
    <property type="entry name" value="DksA, coiled-coil domain"/>
    <property type="match status" value="1"/>
</dbReference>
<keyword evidence="3" id="KW-0862">Zinc</keyword>